<name>A0AAW1PEE1_9CHLO</name>
<dbReference type="AlphaFoldDB" id="A0AAW1PEE1"/>
<dbReference type="SUPFAM" id="SSF53474">
    <property type="entry name" value="alpha/beta-Hydrolases"/>
    <property type="match status" value="1"/>
</dbReference>
<dbReference type="InterPro" id="IPR018202">
    <property type="entry name" value="Ser_caboxypep_ser_AS"/>
</dbReference>
<comment type="similarity">
    <text evidence="1 2">Belongs to the peptidase S10 family.</text>
</comment>
<gene>
    <name evidence="3" type="ORF">WJX72_010540</name>
</gene>
<evidence type="ECO:0000256" key="2">
    <source>
        <dbReference type="RuleBase" id="RU361156"/>
    </source>
</evidence>
<keyword evidence="4" id="KW-1185">Reference proteome</keyword>
<dbReference type="Pfam" id="PF00450">
    <property type="entry name" value="Peptidase_S10"/>
    <property type="match status" value="1"/>
</dbReference>
<comment type="caution">
    <text evidence="3">The sequence shown here is derived from an EMBL/GenBank/DDBJ whole genome shotgun (WGS) entry which is preliminary data.</text>
</comment>
<dbReference type="GO" id="GO:0004185">
    <property type="term" value="F:serine-type carboxypeptidase activity"/>
    <property type="evidence" value="ECO:0007669"/>
    <property type="project" value="UniProtKB-UniRule"/>
</dbReference>
<dbReference type="Proteomes" id="UP001489004">
    <property type="component" value="Unassembled WGS sequence"/>
</dbReference>
<evidence type="ECO:0000313" key="3">
    <source>
        <dbReference type="EMBL" id="KAK9811811.1"/>
    </source>
</evidence>
<dbReference type="PANTHER" id="PTHR11802:SF449">
    <property type="entry name" value="CARBOXYPEPTIDASE"/>
    <property type="match status" value="1"/>
</dbReference>
<dbReference type="PRINTS" id="PR00724">
    <property type="entry name" value="CRBOXYPTASEC"/>
</dbReference>
<reference evidence="3 4" key="1">
    <citation type="journal article" date="2024" name="Nat. Commun.">
        <title>Phylogenomics reveals the evolutionary origins of lichenization in chlorophyte algae.</title>
        <authorList>
            <person name="Puginier C."/>
            <person name="Libourel C."/>
            <person name="Otte J."/>
            <person name="Skaloud P."/>
            <person name="Haon M."/>
            <person name="Grisel S."/>
            <person name="Petersen M."/>
            <person name="Berrin J.G."/>
            <person name="Delaux P.M."/>
            <person name="Dal Grande F."/>
            <person name="Keller J."/>
        </authorList>
    </citation>
    <scope>NUCLEOTIDE SEQUENCE [LARGE SCALE GENOMIC DNA]</scope>
    <source>
        <strain evidence="3 4">SAG 2043</strain>
    </source>
</reference>
<evidence type="ECO:0000313" key="4">
    <source>
        <dbReference type="Proteomes" id="UP001489004"/>
    </source>
</evidence>
<dbReference type="InterPro" id="IPR001563">
    <property type="entry name" value="Peptidase_S10"/>
</dbReference>
<organism evidence="3 4">
    <name type="scientific">[Myrmecia] bisecta</name>
    <dbReference type="NCBI Taxonomy" id="41462"/>
    <lineage>
        <taxon>Eukaryota</taxon>
        <taxon>Viridiplantae</taxon>
        <taxon>Chlorophyta</taxon>
        <taxon>core chlorophytes</taxon>
        <taxon>Trebouxiophyceae</taxon>
        <taxon>Trebouxiales</taxon>
        <taxon>Trebouxiaceae</taxon>
        <taxon>Myrmecia</taxon>
    </lineage>
</organism>
<dbReference type="Gene3D" id="3.40.50.1820">
    <property type="entry name" value="alpha/beta hydrolase"/>
    <property type="match status" value="1"/>
</dbReference>
<keyword evidence="2" id="KW-0378">Hydrolase</keyword>
<dbReference type="GO" id="GO:0006508">
    <property type="term" value="P:proteolysis"/>
    <property type="evidence" value="ECO:0007669"/>
    <property type="project" value="UniProtKB-KW"/>
</dbReference>
<evidence type="ECO:0000256" key="1">
    <source>
        <dbReference type="ARBA" id="ARBA00009431"/>
    </source>
</evidence>
<dbReference type="PROSITE" id="PS00131">
    <property type="entry name" value="CARBOXYPEPT_SER_SER"/>
    <property type="match status" value="1"/>
</dbReference>
<proteinExistence type="inferred from homology"/>
<sequence length="372" mass="40814">MFFVYWESQTLTRTELADDAQTFPILLWLQGGPGCASLFGALYELGPYSVNSSLELAPNPGAWNRRHGLLAIDNPVGSGFSIAGTDGVPENEMEMAADLYAALQGFFTKYPDLARRPLFITGESYAGKYVPSIGHFILDMEQHYGLNRRPSGLCHTRALPQRALALGPPVFCLAGLAIGNGLTDPFRQVTTHADTAFYMGLIDEQQRLEAMAQQLEIVQLIVDEDWKTAHERREELLEFISTSGGLATLLDMRRARDYDADQAVDRYLNLAEVKDALGVSKDLVFEGCSEHVGQVLGPDVMRSVAFLLPDLLANMPVLLYQGQFDVQDGPATSESWIDALDWPGAFKFPKAGHSKKGRQQVALLGTGDTTAP</sequence>
<dbReference type="InterPro" id="IPR029058">
    <property type="entry name" value="AB_hydrolase_fold"/>
</dbReference>
<accession>A0AAW1PEE1</accession>
<protein>
    <recommendedName>
        <fullName evidence="2">Carboxypeptidase</fullName>
        <ecNumber evidence="2">3.4.16.-</ecNumber>
    </recommendedName>
</protein>
<keyword evidence="2" id="KW-0121">Carboxypeptidase</keyword>
<dbReference type="EMBL" id="JALJOR010000009">
    <property type="protein sequence ID" value="KAK9811811.1"/>
    <property type="molecule type" value="Genomic_DNA"/>
</dbReference>
<dbReference type="PANTHER" id="PTHR11802">
    <property type="entry name" value="SERINE PROTEASE FAMILY S10 SERINE CARBOXYPEPTIDASE"/>
    <property type="match status" value="1"/>
</dbReference>
<keyword evidence="2" id="KW-0645">Protease</keyword>
<dbReference type="EC" id="3.4.16.-" evidence="2"/>